<evidence type="ECO:0000313" key="6">
    <source>
        <dbReference type="EMBL" id="ONG41045.1"/>
    </source>
</evidence>
<comment type="caution">
    <text evidence="6">The sequence shown here is derived from an EMBL/GenBank/DDBJ whole genome shotgun (WGS) entry which is preliminary data.</text>
</comment>
<name>A0A1S8CWV7_9GAMM</name>
<dbReference type="STRING" id="1907941.BKE30_06370"/>
<dbReference type="EMBL" id="MLCN01000014">
    <property type="protein sequence ID" value="ONG41045.1"/>
    <property type="molecule type" value="Genomic_DNA"/>
</dbReference>
<dbReference type="Pfam" id="PF00691">
    <property type="entry name" value="OmpA"/>
    <property type="match status" value="1"/>
</dbReference>
<dbReference type="SUPFAM" id="SSF103088">
    <property type="entry name" value="OmpA-like"/>
    <property type="match status" value="1"/>
</dbReference>
<dbReference type="Proteomes" id="UP000192132">
    <property type="component" value="Unassembled WGS sequence"/>
</dbReference>
<dbReference type="OrthoDB" id="6657074at2"/>
<evidence type="ECO:0000256" key="2">
    <source>
        <dbReference type="ARBA" id="ARBA00023136"/>
    </source>
</evidence>
<keyword evidence="7" id="KW-1185">Reference proteome</keyword>
<sequence>MQATKLKVLLTACMTSGLALAMPAMSQPIANPSVAQTGQNSVAKSSITQKQVAQDGMAVLQQRVEPFLQSSDALTQYHAQKAQMWLTYAANQHSEGSLTAAEQQAQAQALQLIEQLEQQQPVSTTTPVIQASKVMRRDLWVNAELLKQQAGFDCAPTEIAQAEVMLVWAAAEHCELGWRHSRELFAAAERLIDKANYQVANCHATAQSLAAQPLPVWNKASYPSLEQLNGTEKGCHGVIGPWPLIAPALVAQPEAPVIVATPDAPAAEPTAQEVLPNVVHFALDRATLSPASQQVLGDIATVLGKNSNYSLTLYGYTDARGSTAYNQDLSQRRASTVENFLIQQGVAASRMASVAAGEQQLITDPVAIKGYALSRRVALVYASPDGQEIKTTGQTSDLQLER</sequence>
<gene>
    <name evidence="6" type="ORF">BKE30_06370</name>
</gene>
<dbReference type="RefSeq" id="WP_076877773.1">
    <property type="nucleotide sequence ID" value="NZ_MLCN01000014.1"/>
</dbReference>
<feature type="domain" description="OmpA-like" evidence="5">
    <location>
        <begin position="268"/>
        <end position="385"/>
    </location>
</feature>
<dbReference type="CDD" id="cd07185">
    <property type="entry name" value="OmpA_C-like"/>
    <property type="match status" value="1"/>
</dbReference>
<evidence type="ECO:0000256" key="4">
    <source>
        <dbReference type="SAM" id="SignalP"/>
    </source>
</evidence>
<proteinExistence type="predicted"/>
<evidence type="ECO:0000259" key="5">
    <source>
        <dbReference type="PROSITE" id="PS51123"/>
    </source>
</evidence>
<dbReference type="PRINTS" id="PR01021">
    <property type="entry name" value="OMPADOMAIN"/>
</dbReference>
<feature type="signal peptide" evidence="4">
    <location>
        <begin position="1"/>
        <end position="21"/>
    </location>
</feature>
<accession>A0A1S8CWV7</accession>
<dbReference type="InterPro" id="IPR006665">
    <property type="entry name" value="OmpA-like"/>
</dbReference>
<dbReference type="GO" id="GO:0009279">
    <property type="term" value="C:cell outer membrane"/>
    <property type="evidence" value="ECO:0007669"/>
    <property type="project" value="UniProtKB-SubCell"/>
</dbReference>
<reference evidence="6 7" key="1">
    <citation type="submission" date="2016-10" db="EMBL/GenBank/DDBJ databases">
        <title>Draft Genome sequence of Alkanindiges sp. strain H1.</title>
        <authorList>
            <person name="Subhash Y."/>
            <person name="Lee S."/>
        </authorList>
    </citation>
    <scope>NUCLEOTIDE SEQUENCE [LARGE SCALE GENOMIC DNA]</scope>
    <source>
        <strain evidence="6 7">H1</strain>
    </source>
</reference>
<comment type="subcellular location">
    <subcellularLocation>
        <location evidence="1">Cell outer membrane</location>
    </subcellularLocation>
</comment>
<protein>
    <recommendedName>
        <fullName evidence="5">OmpA-like domain-containing protein</fullName>
    </recommendedName>
</protein>
<dbReference type="InterPro" id="IPR006664">
    <property type="entry name" value="OMP_bac"/>
</dbReference>
<dbReference type="PROSITE" id="PS51123">
    <property type="entry name" value="OMPA_2"/>
    <property type="match status" value="1"/>
</dbReference>
<dbReference type="InterPro" id="IPR036737">
    <property type="entry name" value="OmpA-like_sf"/>
</dbReference>
<dbReference type="PANTHER" id="PTHR30329">
    <property type="entry name" value="STATOR ELEMENT OF FLAGELLAR MOTOR COMPLEX"/>
    <property type="match status" value="1"/>
</dbReference>
<evidence type="ECO:0000256" key="1">
    <source>
        <dbReference type="ARBA" id="ARBA00004442"/>
    </source>
</evidence>
<feature type="chain" id="PRO_5012278049" description="OmpA-like domain-containing protein" evidence="4">
    <location>
        <begin position="22"/>
        <end position="402"/>
    </location>
</feature>
<organism evidence="6 7">
    <name type="scientific">Alkanindiges hydrocarboniclasticus</name>
    <dbReference type="NCBI Taxonomy" id="1907941"/>
    <lineage>
        <taxon>Bacteria</taxon>
        <taxon>Pseudomonadati</taxon>
        <taxon>Pseudomonadota</taxon>
        <taxon>Gammaproteobacteria</taxon>
        <taxon>Moraxellales</taxon>
        <taxon>Moraxellaceae</taxon>
        <taxon>Alkanindiges</taxon>
    </lineage>
</organism>
<dbReference type="InterPro" id="IPR050330">
    <property type="entry name" value="Bact_OuterMem_StrucFunc"/>
</dbReference>
<keyword evidence="2 3" id="KW-0472">Membrane</keyword>
<dbReference type="Gene3D" id="3.30.1330.60">
    <property type="entry name" value="OmpA-like domain"/>
    <property type="match status" value="1"/>
</dbReference>
<evidence type="ECO:0000256" key="3">
    <source>
        <dbReference type="PROSITE-ProRule" id="PRU00473"/>
    </source>
</evidence>
<dbReference type="AlphaFoldDB" id="A0A1S8CWV7"/>
<keyword evidence="4" id="KW-0732">Signal</keyword>
<dbReference type="PANTHER" id="PTHR30329:SF20">
    <property type="entry name" value="EXPORTED PROTEIN"/>
    <property type="match status" value="1"/>
</dbReference>
<evidence type="ECO:0000313" key="7">
    <source>
        <dbReference type="Proteomes" id="UP000192132"/>
    </source>
</evidence>